<organism evidence="8 9">
    <name type="scientific">Zasmidium cellare ATCC 36951</name>
    <dbReference type="NCBI Taxonomy" id="1080233"/>
    <lineage>
        <taxon>Eukaryota</taxon>
        <taxon>Fungi</taxon>
        <taxon>Dikarya</taxon>
        <taxon>Ascomycota</taxon>
        <taxon>Pezizomycotina</taxon>
        <taxon>Dothideomycetes</taxon>
        <taxon>Dothideomycetidae</taxon>
        <taxon>Mycosphaerellales</taxon>
        <taxon>Mycosphaerellaceae</taxon>
        <taxon>Zasmidium</taxon>
    </lineage>
</organism>
<gene>
    <name evidence="8" type="ORF">M409DRAFT_53743</name>
</gene>
<dbReference type="Pfam" id="PF00550">
    <property type="entry name" value="PP-binding"/>
    <property type="match status" value="6"/>
</dbReference>
<evidence type="ECO:0000256" key="6">
    <source>
        <dbReference type="SAM" id="MobiDB-lite"/>
    </source>
</evidence>
<dbReference type="GeneID" id="54565727"/>
<feature type="region of interest" description="Disordered" evidence="6">
    <location>
        <begin position="1790"/>
        <end position="1812"/>
    </location>
</feature>
<dbReference type="PANTHER" id="PTHR45527:SF1">
    <property type="entry name" value="FATTY ACID SYNTHASE"/>
    <property type="match status" value="1"/>
</dbReference>
<comment type="pathway">
    <text evidence="1">Siderophore biosynthesis.</text>
</comment>
<evidence type="ECO:0000313" key="9">
    <source>
        <dbReference type="Proteomes" id="UP000799537"/>
    </source>
</evidence>
<feature type="domain" description="Carrier" evidence="7">
    <location>
        <begin position="1597"/>
        <end position="1674"/>
    </location>
</feature>
<evidence type="ECO:0000256" key="1">
    <source>
        <dbReference type="ARBA" id="ARBA00004924"/>
    </source>
</evidence>
<dbReference type="SUPFAM" id="SSF52777">
    <property type="entry name" value="CoA-dependent acyltransferases"/>
    <property type="match status" value="12"/>
</dbReference>
<dbReference type="CDD" id="cd05918">
    <property type="entry name" value="A_NRPS_SidN3_like"/>
    <property type="match status" value="2"/>
</dbReference>
<dbReference type="PROSITE" id="PS00012">
    <property type="entry name" value="PHOSPHOPANTETHEINE"/>
    <property type="match status" value="4"/>
</dbReference>
<accession>A0A6A6CKK2</accession>
<dbReference type="SMART" id="SM00823">
    <property type="entry name" value="PKS_PP"/>
    <property type="match status" value="6"/>
</dbReference>
<dbReference type="InterPro" id="IPR045851">
    <property type="entry name" value="AMP-bd_C_sf"/>
</dbReference>
<dbReference type="NCBIfam" id="NF003417">
    <property type="entry name" value="PRK04813.1"/>
    <property type="match status" value="3"/>
</dbReference>
<dbReference type="FunFam" id="3.30.300.30:FF:000033">
    <property type="entry name" value="Nonribosomal siderophore peptide synthase SidC"/>
    <property type="match status" value="1"/>
</dbReference>
<dbReference type="InterPro" id="IPR010071">
    <property type="entry name" value="AA_adenyl_dom"/>
</dbReference>
<dbReference type="InterPro" id="IPR036736">
    <property type="entry name" value="ACP-like_sf"/>
</dbReference>
<dbReference type="FunFam" id="3.30.300.30:FF:000015">
    <property type="entry name" value="Nonribosomal peptide synthase SidD"/>
    <property type="match status" value="1"/>
</dbReference>
<dbReference type="GO" id="GO:0043041">
    <property type="term" value="P:amino acid activation for nonribosomal peptide biosynthetic process"/>
    <property type="evidence" value="ECO:0007669"/>
    <property type="project" value="TreeGrafter"/>
</dbReference>
<evidence type="ECO:0000256" key="3">
    <source>
        <dbReference type="ARBA" id="ARBA00022553"/>
    </source>
</evidence>
<evidence type="ECO:0000256" key="5">
    <source>
        <dbReference type="ARBA" id="ARBA00029454"/>
    </source>
</evidence>
<keyword evidence="4" id="KW-0436">Ligase</keyword>
<feature type="domain" description="Carrier" evidence="7">
    <location>
        <begin position="3780"/>
        <end position="3856"/>
    </location>
</feature>
<dbReference type="GO" id="GO:0010106">
    <property type="term" value="P:cellular response to iron ion starvation"/>
    <property type="evidence" value="ECO:0007669"/>
    <property type="project" value="UniProtKB-ARBA"/>
</dbReference>
<dbReference type="InterPro" id="IPR000873">
    <property type="entry name" value="AMP-dep_synth/lig_dom"/>
</dbReference>
<dbReference type="InterPro" id="IPR009081">
    <property type="entry name" value="PP-bd_ACP"/>
</dbReference>
<dbReference type="FunFam" id="3.40.50.12780:FF:000024">
    <property type="entry name" value="Nonribosomal siderophore peptide synthase SidC"/>
    <property type="match status" value="2"/>
</dbReference>
<dbReference type="EMBL" id="ML993592">
    <property type="protein sequence ID" value="KAF2167777.1"/>
    <property type="molecule type" value="Genomic_DNA"/>
</dbReference>
<evidence type="ECO:0000256" key="4">
    <source>
        <dbReference type="ARBA" id="ARBA00022598"/>
    </source>
</evidence>
<dbReference type="InterPro" id="IPR020806">
    <property type="entry name" value="PKS_PP-bd"/>
</dbReference>
<dbReference type="OrthoDB" id="416786at2759"/>
<keyword evidence="9" id="KW-1185">Reference proteome</keyword>
<dbReference type="Gene3D" id="3.30.559.30">
    <property type="entry name" value="Nonribosomal peptide synthetase, condensation domain"/>
    <property type="match status" value="6"/>
</dbReference>
<evidence type="ECO:0000259" key="7">
    <source>
        <dbReference type="PROSITE" id="PS50075"/>
    </source>
</evidence>
<dbReference type="Gene3D" id="3.40.50.12780">
    <property type="entry name" value="N-terminal domain of ligase-like"/>
    <property type="match status" value="3"/>
</dbReference>
<dbReference type="Pfam" id="PF00501">
    <property type="entry name" value="AMP-binding"/>
    <property type="match status" value="3"/>
</dbReference>
<keyword evidence="2" id="KW-0596">Phosphopantetheine</keyword>
<proteinExistence type="inferred from homology"/>
<feature type="domain" description="Carrier" evidence="7">
    <location>
        <begin position="526"/>
        <end position="604"/>
    </location>
</feature>
<comment type="similarity">
    <text evidence="5">Belongs to the NRP synthetase family.</text>
</comment>
<name>A0A6A6CKK2_ZASCE</name>
<dbReference type="SUPFAM" id="SSF56801">
    <property type="entry name" value="Acetyl-CoA synthetase-like"/>
    <property type="match status" value="3"/>
</dbReference>
<dbReference type="Gene3D" id="1.10.1200.10">
    <property type="entry name" value="ACP-like"/>
    <property type="match status" value="6"/>
</dbReference>
<dbReference type="GO" id="GO:0031169">
    <property type="term" value="P:ferrichrome biosynthetic process"/>
    <property type="evidence" value="ECO:0007669"/>
    <property type="project" value="UniProtKB-ARBA"/>
</dbReference>
<dbReference type="InterPro" id="IPR023213">
    <property type="entry name" value="CAT-like_dom_sf"/>
</dbReference>
<sequence length="4875" mass="537306">MKPELSISNPNPRKLPGPELLHELVPREQRLGIAAIEHAAEDGSIVSLNYGELHQNAEALARRIVEAAKHGPHQGDRFIVPILIPQSLDLYISQLASLQAGGAFCPIVLDAPEERLRFILQDTGASVLLTTAFYQQQLPTFDGIEVIAVDDGHRTTDTEPLNLHTTPQDAAYVMYTSGSTGQPKGVIISHSAVTQALLAHDEHIPKFSRFLQFASPTFDVSVFEIFFPWYRQCTLVSCDRKRLLNDLPAAISALRIDACELTPSVVSSLLRGRASVPSLKVLLTIGEMLKPSVVEEFGGSSSEPSLLQGMYGPTEATIHCTLQTNFPKDMACGMIGVPLETVSAFVVKIPDESSSQPQHLEIVDLGEEGELAVGGYQLADGYLNREEQTRAAFVEHPQHGLLYRTGDRARMLSNGKFECLGRISNGQVKLRGQRIELGEVEHAASRAPGCRDVVAEVIQGILVVFCVSENASATRSSVLTTCRKWLPSFMVPGEVIILDALPYLPSGKCDRKALRQQFMEDQDHGEEEVTQYGEVARRVIDVIADVLNAEVNAKSSLSGLGVDSLSSIRITAALRKAGLRQLDATDILSANTPLEIAQKLDSDEQDHIGATNGSPHRRAVQEALSQAIGPELLTEVEDFFPCTPVQIAMLTETHKQPDAYCNWAEFQVTGSSNCSDVMEALHEVVRIHPMLRSGFVPISSTQWSFATVIWTHLSPHQVIETTAFNYDFNLKNDADFLHTNSFQVMQTQDGIHVLLKAHHAAFDQWSLDLLKTHFEAILANQQLPTLHSFGLVVDYHAEALRDGVPPSTMDFWQQVVRDSSPTTLPLLQAQEVPPSLSRTKWRNLDQDASSLRQLSQQLNCSLPAILQAAWALLLGSYTGSSDITFGCVFSGRNLPVSGIDEVFGPCLATLPLRVDTDTADTCTDLVGALTERTRAMQKHIWTPTTAIRQAAGVTPGMTLFDTLFIWQESIFNDDIQGSRVKLVDSRDQLEFNLILEFEPTPEKIKMRATYQQSLISSEQVDILLRQLNALASAIATSPQRSLKDMWSAVSSGVLSIANPNPSKYSDKFDLTSVIQRHATDDPSATAILFAESITEDGFNTTSISYRELDAKANRMAHVFIEAGLKPEGLVCICMAKCIDLYVAMLASFKAGAGYLPLVPDTPAARAKSVLAQTTIDMCVCDADTTQNFERLTTAPVLDMSRTNLTKYPRSPPAVTQSGSRISYAVFTSGSTGEPKGVAVTMNNLKGNLGVLGELYEVRPGDRLLQACSQAFDVSVFEIFFAFYSGMCLCTATKEIMFSDFKRSIREFGATHLSLTPTVAALVRPEDVPSVKFLVTAGEGITEKVHRLWSGRGLHQGYGPSETTNICSVKMHHSPQDILGNIGPPFRNTSAFVLSPSEGFNILPAGAYGEFAFGGEQVFRGYIGREDLNSIKIIDHPQYGRVYKSGDMGRILPDGTLLISGRLDDQVKIRGNRVELGEINAIVSDHPEVLDCTTIVLGEGSSAQALVTFFVPASCRRDSASSLSVADVPSATISEIFGRLESALPAYMLPSTLVPVDELPITSQGKLDKRLLQQALNSLDRSNRDRYSRSHEVSSGDQPASSMEVSMAETLAQALEVPPADISRDTSFFALGLNSLNAMQFARLLQKRLDAVVGVTAVMKYPSIARLSQALSISSPDDSSQSTSNALNVFSKDVVQEVRSILAKRELEIEAILPSTPLQQAMLSASISKGGEAYCNTTKLSMSGDLEKLRDIWDDMMERHAILRTVFVETTSVAHPYAQVVLRTPPQVWHSLRKDSTQPNGKSNGHTNGHANGHVALMPKLPLATPESPLSIYQDGTQLYLQMHHAIYDGISVANLFNEMSQLYDGQALPPPVSFEPFLGEVMRQNGDAARQFWSQKFRGFRPSPLPHQKDDVEEQEDVLDRTIAIEAQYLQAFCARHSCTTLSVFQAAWVKTLVCAQQEPDLCFGNVVSGRSVPVADVDRLVAPCFNTIPLRSQVQHVRTNLGLVQDLHRTNIDTLPFQLTGPRQVQALSQIPSQHLFDSLLLLQPYQEESDLWSVEEDRMDMGIPLALEIIPRDKTHELYLHYMPSAVSHALASSLVDGFVAALMSCVRYPSSAPDHFLDFDKSRIESKLQSEKESAAVNGELGGSTENDDKWSETEEAIRKAFSKLAGVDRERISKQTSLYQIGLDSLNAVQVASALRQQGFKLDAADVMQYQTPVALASFLSSKQPDATPQQAAVDLSAFDRKHRKVIANNSRLDEDIVEAVRPCTPTQSGMLAQFIQAQGALYMSHSVYVVPESVSFEQIKAAWAAVERKHKVLRMGFYQMDDANTPFAMVIFRPGEFFEKVNLSESLQEEASFEQFARDDVFRAMYMPAWRLHLDASKEERRMSLSLHHALYDADSLHILLTDFARAVQGQNLGPAAEIDQAIISQISGASENKSIAEKFWKETLESSRALKLPNLTPTIVTESSAKTARHPSSITVTTVDSFCRAKGVTIQALGQSVWAMLLAQYLGEAEVTFGTVLSGSFSTSQPVAFPAISTLPVHCNTSKDTTDLVHDMVTYNASLQRHRFTPLADIQRYAGSAGQALFDTIFVYQKSAEDTEDRFDWTAVTDDLGIDYIASMEMETPDASNVQLRLTYDTQSIPTDHASLMIRQFDATLRSVVEDGQQSTSQDMDLMSFVPAKDPTIPCSVSLLHQFVERGARTHPDRPALEFIHALDGGEKTRKKWTYKQLDERSNQVAHVIQQWGVKPGGIVAVCMSKCAEATFAFVGILKAGCAFLAMDPDLPPARRYFIMEDSKSQLLFVDDGKLDEQLDAIVPNIGLNEDVLTNLPSSPVPLPTIQPNATSYCLYTSGTTGTPKGCELTHENAVQAMMSFQRLFAGHWDENSRWLQFASYWFDVSVLEQFWSWSVGITVVGAPRDLVLEDLAGFIQQANITHIDLTPSLARLLTPDQVPSLHNYVFITGGEALKQEIIDRWGPYETICNGYGPTEATIGVTMNPFIGKDAKPSNIGPPFDNVGAYVFAPGTDEIVLRGAVGELCVAGKLVGKGYLNRPDLTATAFPFLERHGERVYRTGDLVRLLADGSVSFIGRADTQAKLRGQRLEIDEIDSVIKSSANTISDVASLVVKSKEGNREMLVSFIVSESVRSKELQVSTSGDSLDIVQRADQACRDRLPGYMVPTHIIPLTHLPLTVNNKVDTKRLVALFESMTTQDLQQLKGSNATRRDLQPTEQKIAEVLARLLSVDAGDMTPDSNFFSLGLSSVSAINFATALKRNGLNDASVAMIMKHSTVQGLSRALSRDSEEGQAERNAIKQAQLTISAFARRHRGLAAKTIEVEASQIEAIAPCTPLQEGLLVESMKSERRPYFNKFWYDATMSDIDRLVAALERIQELVPMLRTVFLNTDEGFAQAVLREMCSAVEILTVDDGSLEEILHQRRKDWVENATQDLLRPFEMSVVKTAEKAVLAFHAHHALYDGISWDLMMDRIGQLYRGTTSVDCGPSFIDALPYGPLCHRSDAKDFWQQSLQDTQFVPITAATYDANDGSIFATKTLQFEPRLEAIRRHLAVSHQAVMQAAFAVALHQLWPQTQSYGVVLSGRSMSFDRAEEVVGPMFNTVPYTVGVQDTDDWKELLLRCHQSNAAVVPFQHTPLRDIRKFCGRHPSDPMFDVLFVFQRPNNTDESSHQGDIFKPIEIQPSAEYPLAVEVELDRSDNIAITIAAQKQYASEDSLDKLMRDIETALGCIAGDIDQKISKNFNVEIQRSSGVITKETTQIPQVDGTSDFEWNSEAKYIRDSIAQLAGCEANEVSENTGIFTLGLDSIDAVKLGSRLKKAGLSIPVSQILKAQTIPNMLEVLGSSNAEGLASPTDTRLANLERQLQGFREGFDEDVQDGIERILPATPGQEALIADMIRSEFRQYFNSDVLRLSDDVDVDRLRAAWQAVVDSSPILRTSFVEVANPDIDAVFAQVVRRTRKIEMGELWPGTIEELDDYIGQTRVDVMATLATEPPFRLAFAHAQDQRFLIIAMAHAQYDGHSLALLHEDVAKAYSGELKPRPIYDGIIDLALDATTNKALQFWRDTLNGAQLTRISSVEEPATAKTHRAERVISTTAPEARRFCKTHGVSLQALTQAAWALLLASRTKHLEVVFGIVLACRDSEEAEAVMFPTMNTIPMRASLHGTGADMVRHVQGINNDARPYQRTPLRAIQSACSNVVDFPNLPGPQSSLFDSLFIYQQRPEDEAQAQPSLYESVNTNSNVEYPVAIEAEAVGDELIVRVACKSHVFDEHGTRGLLQKFDHVLEHLVKSPEKSTISFSNESVSICGLPGFRLKDNILEGQTKDIPPIDDNSHDEVELSDESAIRAALAQVARVPEGEVSSHTKMEAIGIDSISAIKVTALLRKQSIKLPVSSILKAQTPRRMAELVESNSATPASTTTSSEIIQKHLNGIDVVRVAEASGINPDNVESVLPATAGQLYMLSMWRKTDGELFYPTFSYHLRTSRHDHEIKAAWDQVVSRNAILRTVLIPVEGKVPLLQIVLKQLHQEASSSQPMADFQLKKTDDGFMVSLTIHHALYDAVSLPLLMEELESAIDGTLPPEPRLKFPGYLASALSAEAQAAKKEFWTKYLRDVQPAALTHPKPAATRKVQIFKPHAFTSCADLEKYCRASSISVQALLFAIYAKTYTSHASQAKDVVFGIYLANRSHLPDLDQLAAPTLNLLPLLVRSPRTADLADMAKKIDKDLRDIGSPAASAASLAEIADWTGVKVDSFVNFLKLPEQNEKAVSKNNGTTIETIDEWTETTSRVVEPQRPGRESMPTELRDFKPSDAYQHAVDVEISMANGKLSIGLFCLEEMLGLEEAEEFVAEMVRELEGWLEERTDRVF</sequence>
<dbReference type="InterPro" id="IPR042099">
    <property type="entry name" value="ANL_N_sf"/>
</dbReference>
<feature type="compositionally biased region" description="Polar residues" evidence="6">
    <location>
        <begin position="1796"/>
        <end position="1809"/>
    </location>
</feature>
<feature type="domain" description="Carrier" evidence="7">
    <location>
        <begin position="2152"/>
        <end position="2228"/>
    </location>
</feature>
<dbReference type="NCBIfam" id="TIGR01733">
    <property type="entry name" value="AA-adenyl-dom"/>
    <property type="match status" value="2"/>
</dbReference>
<evidence type="ECO:0000313" key="8">
    <source>
        <dbReference type="EMBL" id="KAF2167777.1"/>
    </source>
</evidence>
<feature type="region of interest" description="Disordered" evidence="6">
    <location>
        <begin position="2133"/>
        <end position="2155"/>
    </location>
</feature>
<dbReference type="InterPro" id="IPR020845">
    <property type="entry name" value="AMP-binding_CS"/>
</dbReference>
<keyword evidence="3" id="KW-0597">Phosphoprotein</keyword>
<dbReference type="GO" id="GO:0005737">
    <property type="term" value="C:cytoplasm"/>
    <property type="evidence" value="ECO:0007669"/>
    <property type="project" value="TreeGrafter"/>
</dbReference>
<dbReference type="Gene3D" id="3.30.300.30">
    <property type="match status" value="3"/>
</dbReference>
<dbReference type="CDD" id="cd19542">
    <property type="entry name" value="CT_NRPS-like"/>
    <property type="match status" value="1"/>
</dbReference>
<dbReference type="SMART" id="SM01294">
    <property type="entry name" value="PKS_PP_betabranch"/>
    <property type="match status" value="1"/>
</dbReference>
<feature type="region of interest" description="Disordered" evidence="6">
    <location>
        <begin position="1581"/>
        <end position="1601"/>
    </location>
</feature>
<dbReference type="PANTHER" id="PTHR45527">
    <property type="entry name" value="NONRIBOSOMAL PEPTIDE SYNTHETASE"/>
    <property type="match status" value="1"/>
</dbReference>
<dbReference type="RefSeq" id="XP_033668666.1">
    <property type="nucleotide sequence ID" value="XM_033812455.1"/>
</dbReference>
<dbReference type="PROSITE" id="PS50075">
    <property type="entry name" value="CARRIER"/>
    <property type="match status" value="6"/>
</dbReference>
<dbReference type="Pfam" id="PF00668">
    <property type="entry name" value="Condensation"/>
    <property type="match status" value="6"/>
</dbReference>
<dbReference type="GO" id="GO:0031177">
    <property type="term" value="F:phosphopantetheine binding"/>
    <property type="evidence" value="ECO:0007669"/>
    <property type="project" value="InterPro"/>
</dbReference>
<dbReference type="SUPFAM" id="SSF47336">
    <property type="entry name" value="ACP-like"/>
    <property type="match status" value="6"/>
</dbReference>
<feature type="domain" description="Carrier" evidence="7">
    <location>
        <begin position="4346"/>
        <end position="4422"/>
    </location>
</feature>
<dbReference type="InterPro" id="IPR006162">
    <property type="entry name" value="Ppantetheine_attach_site"/>
</dbReference>
<feature type="domain" description="Carrier" evidence="7">
    <location>
        <begin position="3227"/>
        <end position="3301"/>
    </location>
</feature>
<protein>
    <recommendedName>
        <fullName evidence="7">Carrier domain-containing protein</fullName>
    </recommendedName>
</protein>
<evidence type="ECO:0000256" key="2">
    <source>
        <dbReference type="ARBA" id="ARBA00022450"/>
    </source>
</evidence>
<dbReference type="InterPro" id="IPR001242">
    <property type="entry name" value="Condensation_dom"/>
</dbReference>
<dbReference type="GO" id="GO:0016874">
    <property type="term" value="F:ligase activity"/>
    <property type="evidence" value="ECO:0007669"/>
    <property type="project" value="UniProtKB-KW"/>
</dbReference>
<dbReference type="Proteomes" id="UP000799537">
    <property type="component" value="Unassembled WGS sequence"/>
</dbReference>
<reference evidence="8" key="1">
    <citation type="journal article" date="2020" name="Stud. Mycol.">
        <title>101 Dothideomycetes genomes: a test case for predicting lifestyles and emergence of pathogens.</title>
        <authorList>
            <person name="Haridas S."/>
            <person name="Albert R."/>
            <person name="Binder M."/>
            <person name="Bloem J."/>
            <person name="Labutti K."/>
            <person name="Salamov A."/>
            <person name="Andreopoulos B."/>
            <person name="Baker S."/>
            <person name="Barry K."/>
            <person name="Bills G."/>
            <person name="Bluhm B."/>
            <person name="Cannon C."/>
            <person name="Castanera R."/>
            <person name="Culley D."/>
            <person name="Daum C."/>
            <person name="Ezra D."/>
            <person name="Gonzalez J."/>
            <person name="Henrissat B."/>
            <person name="Kuo A."/>
            <person name="Liang C."/>
            <person name="Lipzen A."/>
            <person name="Lutzoni F."/>
            <person name="Magnuson J."/>
            <person name="Mondo S."/>
            <person name="Nolan M."/>
            <person name="Ohm R."/>
            <person name="Pangilinan J."/>
            <person name="Park H.-J."/>
            <person name="Ramirez L."/>
            <person name="Alfaro M."/>
            <person name="Sun H."/>
            <person name="Tritt A."/>
            <person name="Yoshinaga Y."/>
            <person name="Zwiers L.-H."/>
            <person name="Turgeon B."/>
            <person name="Goodwin S."/>
            <person name="Spatafora J."/>
            <person name="Crous P."/>
            <person name="Grigoriev I."/>
        </authorList>
    </citation>
    <scope>NUCLEOTIDE SEQUENCE</scope>
    <source>
        <strain evidence="8">ATCC 36951</strain>
    </source>
</reference>
<dbReference type="PROSITE" id="PS00455">
    <property type="entry name" value="AMP_BINDING"/>
    <property type="match status" value="1"/>
</dbReference>
<feature type="compositionally biased region" description="Basic and acidic residues" evidence="6">
    <location>
        <begin position="1581"/>
        <end position="1593"/>
    </location>
</feature>
<dbReference type="Gene3D" id="3.30.559.10">
    <property type="entry name" value="Chloramphenicol acetyltransferase-like domain"/>
    <property type="match status" value="6"/>
</dbReference>